<name>A0A9P0L4D8_ACAOB</name>
<dbReference type="Proteomes" id="UP001152888">
    <property type="component" value="Unassembled WGS sequence"/>
</dbReference>
<gene>
    <name evidence="1" type="ORF">ACAOBT_LOCUS17095</name>
</gene>
<protein>
    <submittedName>
        <fullName evidence="1">Uncharacterized protein</fullName>
    </submittedName>
</protein>
<evidence type="ECO:0000313" key="1">
    <source>
        <dbReference type="EMBL" id="CAH1986163.1"/>
    </source>
</evidence>
<proteinExistence type="predicted"/>
<reference evidence="1" key="1">
    <citation type="submission" date="2022-03" db="EMBL/GenBank/DDBJ databases">
        <authorList>
            <person name="Sayadi A."/>
        </authorList>
    </citation>
    <scope>NUCLEOTIDE SEQUENCE</scope>
</reference>
<keyword evidence="2" id="KW-1185">Reference proteome</keyword>
<dbReference type="AlphaFoldDB" id="A0A9P0L4D8"/>
<comment type="caution">
    <text evidence="1">The sequence shown here is derived from an EMBL/GenBank/DDBJ whole genome shotgun (WGS) entry which is preliminary data.</text>
</comment>
<dbReference type="EMBL" id="CAKOFQ010006994">
    <property type="protein sequence ID" value="CAH1986163.1"/>
    <property type="molecule type" value="Genomic_DNA"/>
</dbReference>
<organism evidence="1 2">
    <name type="scientific">Acanthoscelides obtectus</name>
    <name type="common">Bean weevil</name>
    <name type="synonym">Bruchus obtectus</name>
    <dbReference type="NCBI Taxonomy" id="200917"/>
    <lineage>
        <taxon>Eukaryota</taxon>
        <taxon>Metazoa</taxon>
        <taxon>Ecdysozoa</taxon>
        <taxon>Arthropoda</taxon>
        <taxon>Hexapoda</taxon>
        <taxon>Insecta</taxon>
        <taxon>Pterygota</taxon>
        <taxon>Neoptera</taxon>
        <taxon>Endopterygota</taxon>
        <taxon>Coleoptera</taxon>
        <taxon>Polyphaga</taxon>
        <taxon>Cucujiformia</taxon>
        <taxon>Chrysomeloidea</taxon>
        <taxon>Chrysomelidae</taxon>
        <taxon>Bruchinae</taxon>
        <taxon>Bruchini</taxon>
        <taxon>Acanthoscelides</taxon>
    </lineage>
</organism>
<sequence>MAKLTGRLRNCPPSSKTKSSTVCFTFTGGGRNLFKYWLSSTCSEYHLVSGKSGRSCSPAPSYLSSWLYNSECNRNRSL</sequence>
<evidence type="ECO:0000313" key="2">
    <source>
        <dbReference type="Proteomes" id="UP001152888"/>
    </source>
</evidence>
<accession>A0A9P0L4D8</accession>